<dbReference type="PROSITE" id="PS00330">
    <property type="entry name" value="HEMOLYSIN_CALCIUM"/>
    <property type="match status" value="2"/>
</dbReference>
<dbReference type="PANTHER" id="PTHR38340:SF1">
    <property type="entry name" value="S-LAYER PROTEIN"/>
    <property type="match status" value="1"/>
</dbReference>
<dbReference type="Pfam" id="PF00353">
    <property type="entry name" value="HemolysinCabind"/>
    <property type="match status" value="3"/>
</dbReference>
<evidence type="ECO:0008006" key="5">
    <source>
        <dbReference type="Google" id="ProtNLM"/>
    </source>
</evidence>
<sequence>MAFIPGSPNDDNPLGTLDPDLILGNDGNDTLDGGTGGDFDNDFLYGEQGNDLLLGNNGNDYLDGGNGNDGLRGGNGIDILVAGAGDDGAQGDDGNDFIYGLNGNDRLDGRNNDDYIDGGNNDDFLTGGDGNDTLIGSFGNDSLTGDFGNDSLFGGPGQDAFGFGQLGIVLASAGSSQVRQGLGIDFTILGVDTIYDFTIGEDKIYLGRSFQLSNGRADIAFVANDGEVATSSGKVVYSRGTGNLFFNPNGAESGLGDRGGQFAIVFGAPNLTASDFVTQAEAVNGLVPVLPVSA</sequence>
<dbReference type="SUPFAM" id="SSF51120">
    <property type="entry name" value="beta-Roll"/>
    <property type="match status" value="1"/>
</dbReference>
<keyword evidence="2" id="KW-0964">Secreted</keyword>
<organism evidence="4">
    <name type="scientific">Leptolyngbya sp. NK1-12</name>
    <dbReference type="NCBI Taxonomy" id="2547451"/>
    <lineage>
        <taxon>Bacteria</taxon>
        <taxon>Bacillati</taxon>
        <taxon>Cyanobacteriota</taxon>
        <taxon>Cyanophyceae</taxon>
        <taxon>Leptolyngbyales</taxon>
        <taxon>Leptolyngbyaceae</taxon>
        <taxon>Leptolyngbya group</taxon>
        <taxon>Leptolyngbya</taxon>
    </lineage>
</organism>
<dbReference type="EMBL" id="CP053586">
    <property type="protein sequence ID" value="WNZ24966.1"/>
    <property type="molecule type" value="Genomic_DNA"/>
</dbReference>
<feature type="region of interest" description="Disordered" evidence="3">
    <location>
        <begin position="1"/>
        <end position="35"/>
    </location>
</feature>
<dbReference type="GO" id="GO:0005576">
    <property type="term" value="C:extracellular region"/>
    <property type="evidence" value="ECO:0007669"/>
    <property type="project" value="UniProtKB-SubCell"/>
</dbReference>
<comment type="subcellular location">
    <subcellularLocation>
        <location evidence="1">Secreted</location>
    </subcellularLocation>
</comment>
<dbReference type="PRINTS" id="PR00313">
    <property type="entry name" value="CABNDNGRPT"/>
</dbReference>
<accession>A0AA96WMB6</accession>
<evidence type="ECO:0000313" key="4">
    <source>
        <dbReference type="EMBL" id="WNZ24966.1"/>
    </source>
</evidence>
<protein>
    <recommendedName>
        <fullName evidence="5">Calcium-binding protein</fullName>
    </recommendedName>
</protein>
<dbReference type="Gene3D" id="2.150.10.10">
    <property type="entry name" value="Serralysin-like metalloprotease, C-terminal"/>
    <property type="match status" value="2"/>
</dbReference>
<proteinExistence type="predicted"/>
<reference evidence="4" key="1">
    <citation type="submission" date="2020-05" db="EMBL/GenBank/DDBJ databases">
        <authorList>
            <person name="Zhu T."/>
            <person name="Keshari N."/>
            <person name="Lu X."/>
        </authorList>
    </citation>
    <scope>NUCLEOTIDE SEQUENCE</scope>
    <source>
        <strain evidence="4">NK1-12</strain>
    </source>
</reference>
<gene>
    <name evidence="4" type="ORF">HJG54_20345</name>
</gene>
<evidence type="ECO:0000256" key="1">
    <source>
        <dbReference type="ARBA" id="ARBA00004613"/>
    </source>
</evidence>
<dbReference type="InterPro" id="IPR011049">
    <property type="entry name" value="Serralysin-like_metalloprot_C"/>
</dbReference>
<dbReference type="InterPro" id="IPR050557">
    <property type="entry name" value="RTX_toxin/Mannuronan_C5-epim"/>
</dbReference>
<evidence type="ECO:0000256" key="3">
    <source>
        <dbReference type="SAM" id="MobiDB-lite"/>
    </source>
</evidence>
<dbReference type="AlphaFoldDB" id="A0AA96WMB6"/>
<dbReference type="GO" id="GO:0005509">
    <property type="term" value="F:calcium ion binding"/>
    <property type="evidence" value="ECO:0007669"/>
    <property type="project" value="InterPro"/>
</dbReference>
<feature type="compositionally biased region" description="Low complexity" evidence="3">
    <location>
        <begin position="23"/>
        <end position="32"/>
    </location>
</feature>
<evidence type="ECO:0000256" key="2">
    <source>
        <dbReference type="ARBA" id="ARBA00022525"/>
    </source>
</evidence>
<dbReference type="InterPro" id="IPR001343">
    <property type="entry name" value="Hemolysn_Ca-bd"/>
</dbReference>
<dbReference type="PANTHER" id="PTHR38340">
    <property type="entry name" value="S-LAYER PROTEIN"/>
    <property type="match status" value="1"/>
</dbReference>
<dbReference type="RefSeq" id="WP_316431020.1">
    <property type="nucleotide sequence ID" value="NZ_CP053586.1"/>
</dbReference>
<dbReference type="InterPro" id="IPR018511">
    <property type="entry name" value="Hemolysin-typ_Ca-bd_CS"/>
</dbReference>
<name>A0AA96WMB6_9CYAN</name>